<geneLocation type="plasmid" evidence="1">
    <name>pSE13-SA02717</name>
</geneLocation>
<dbReference type="Gene3D" id="1.10.1220.10">
    <property type="entry name" value="Met repressor-like"/>
    <property type="match status" value="1"/>
</dbReference>
<dbReference type="NCBIfam" id="TIGR02384">
    <property type="entry name" value="RelB_DinJ"/>
    <property type="match status" value="1"/>
</dbReference>
<dbReference type="InterPro" id="IPR013321">
    <property type="entry name" value="Arc_rbn_hlx_hlx"/>
</dbReference>
<reference evidence="1" key="1">
    <citation type="submission" date="2019-01" db="EMBL/GenBank/DDBJ databases">
        <title>Characterization of mcr-5 harboring Salmonella enterica subsp. enterica serovar Typhimurium isolates from animal and food origin in Germany.</title>
        <authorList>
            <person name="Borowiak M."/>
            <person name="Hammerl J.A."/>
            <person name="Deneke C."/>
            <person name="Fischer J."/>
            <person name="Szabo I."/>
            <person name="Malorny B."/>
        </authorList>
    </citation>
    <scope>NUCLEOTIDE SEQUENCE</scope>
    <source>
        <strain evidence="1">13-SA02717</strain>
        <plasmid evidence="1">pSE13-SA02717</plasmid>
    </source>
</reference>
<name>A0A4D6IXZ4_SALER</name>
<protein>
    <recommendedName>
        <fullName evidence="2">Type II toxin-antitoxin system RelB/DinJ family antitoxin</fullName>
    </recommendedName>
</protein>
<dbReference type="Pfam" id="PF04221">
    <property type="entry name" value="RelB"/>
    <property type="match status" value="1"/>
</dbReference>
<dbReference type="EMBL" id="MK360096">
    <property type="protein sequence ID" value="QCC70453.1"/>
    <property type="molecule type" value="Genomic_DNA"/>
</dbReference>
<proteinExistence type="predicted"/>
<accession>A0A4D6IXZ4</accession>
<dbReference type="RefSeq" id="WP_000201191.1">
    <property type="nucleotide sequence ID" value="NZ_CAIZCK010000067.1"/>
</dbReference>
<dbReference type="GO" id="GO:0006355">
    <property type="term" value="P:regulation of DNA-templated transcription"/>
    <property type="evidence" value="ECO:0007669"/>
    <property type="project" value="InterPro"/>
</dbReference>
<evidence type="ECO:0000313" key="1">
    <source>
        <dbReference type="EMBL" id="QCC70453.1"/>
    </source>
</evidence>
<evidence type="ECO:0008006" key="2">
    <source>
        <dbReference type="Google" id="ProtNLM"/>
    </source>
</evidence>
<keyword evidence="1" id="KW-0614">Plasmid</keyword>
<dbReference type="GO" id="GO:0043565">
    <property type="term" value="F:sequence-specific DNA binding"/>
    <property type="evidence" value="ECO:0007669"/>
    <property type="project" value="UniProtKB-ARBA"/>
</dbReference>
<dbReference type="InterPro" id="IPR007337">
    <property type="entry name" value="RelB/DinJ"/>
</dbReference>
<dbReference type="AlphaFoldDB" id="A0A4D6IXZ4"/>
<organism evidence="1">
    <name type="scientific">Salmonella enterica</name>
    <name type="common">Salmonella choleraesuis</name>
    <dbReference type="NCBI Taxonomy" id="28901"/>
    <lineage>
        <taxon>Bacteria</taxon>
        <taxon>Pseudomonadati</taxon>
        <taxon>Pseudomonadota</taxon>
        <taxon>Gammaproteobacteria</taxon>
        <taxon>Enterobacterales</taxon>
        <taxon>Enterobacteriaceae</taxon>
        <taxon>Salmonella</taxon>
    </lineage>
</organism>
<sequence>MATINARIDDDIKAKADEVLKTYDISHTQAITAFYQYIARNGCLPFTITMQVEEMDDKIIQQFRKASAILNSFRSNIDVSGKLVWKDIREEYDRLKKLHVTVWNEIPQSGSRYRFISVADALKEAISVLVDFKKFGYGYQEIEVSSEENRKFSTSVALFEEQIKKFQMGIGEDYLAETDILALDQEVRNLERWFNESRDDQNLSKAEKKAITNEYTIKYQMHELVGLRRVSVR</sequence>